<dbReference type="InterPro" id="IPR011991">
    <property type="entry name" value="ArsR-like_HTH"/>
</dbReference>
<organism evidence="1 2">
    <name type="scientific">Desulfuribacillus stibiiarsenatis</name>
    <dbReference type="NCBI Taxonomy" id="1390249"/>
    <lineage>
        <taxon>Bacteria</taxon>
        <taxon>Bacillati</taxon>
        <taxon>Bacillota</taxon>
        <taxon>Desulfuribacillia</taxon>
        <taxon>Desulfuribacillales</taxon>
        <taxon>Desulfuribacillaceae</taxon>
        <taxon>Desulfuribacillus</taxon>
    </lineage>
</organism>
<proteinExistence type="predicted"/>
<dbReference type="InterPro" id="IPR036390">
    <property type="entry name" value="WH_DNA-bd_sf"/>
</dbReference>
<dbReference type="InterPro" id="IPR036388">
    <property type="entry name" value="WH-like_DNA-bd_sf"/>
</dbReference>
<accession>A0A1E5L996</accession>
<dbReference type="Proteomes" id="UP000095255">
    <property type="component" value="Unassembled WGS sequence"/>
</dbReference>
<comment type="caution">
    <text evidence="1">The sequence shown here is derived from an EMBL/GenBank/DDBJ whole genome shotgun (WGS) entry which is preliminary data.</text>
</comment>
<reference evidence="1 2" key="1">
    <citation type="submission" date="2016-09" db="EMBL/GenBank/DDBJ databases">
        <title>Desulfuribacillus arsenicus sp. nov., an obligately anaerobic, dissimilatory arsenic- and antimonate-reducing bacterium isolated from anoxic sediments.</title>
        <authorList>
            <person name="Abin C.A."/>
            <person name="Hollibaugh J.T."/>
        </authorList>
    </citation>
    <scope>NUCLEOTIDE SEQUENCE [LARGE SCALE GENOMIC DNA]</scope>
    <source>
        <strain evidence="1 2">MLFW-2</strain>
    </source>
</reference>
<evidence type="ECO:0008006" key="3">
    <source>
        <dbReference type="Google" id="ProtNLM"/>
    </source>
</evidence>
<sequence length="253" mass="29084">MKENMYKIATVLADRTRYSIYDFVCSTHDGISVQDVAQEFSIHANVARLHLGKLEDSGLIQSLFDKKEKKGGRPNKLYRISNETISFHFPYRDFSLLTTLAMKTLSSLGPYAWKAFIAQNYQHGRDHGLHARNRQNITVDSSTDQIIAGIKITLSELGLNPVIELNEEGYIIFNIRNCTFKDSIDIFPEILCKAHQKLLQGLFESYFEHLRFEPVKTLQDFNNCSFCHYRIQLVPSDSDTNIPNDDPEADYHI</sequence>
<dbReference type="RefSeq" id="WP_069700995.1">
    <property type="nucleotide sequence ID" value="NZ_MJAT01000002.1"/>
</dbReference>
<dbReference type="EMBL" id="MJAT01000002">
    <property type="protein sequence ID" value="OEH86628.1"/>
    <property type="molecule type" value="Genomic_DNA"/>
</dbReference>
<dbReference type="OrthoDB" id="2729610at2"/>
<protein>
    <recommendedName>
        <fullName evidence="3">Transcriptional regulator</fullName>
    </recommendedName>
</protein>
<evidence type="ECO:0000313" key="1">
    <source>
        <dbReference type="EMBL" id="OEH86628.1"/>
    </source>
</evidence>
<gene>
    <name evidence="1" type="ORF">BHU72_10255</name>
</gene>
<dbReference type="Gene3D" id="1.10.10.10">
    <property type="entry name" value="Winged helix-like DNA-binding domain superfamily/Winged helix DNA-binding domain"/>
    <property type="match status" value="1"/>
</dbReference>
<dbReference type="Pfam" id="PF12840">
    <property type="entry name" value="HTH_20"/>
    <property type="match status" value="1"/>
</dbReference>
<dbReference type="CDD" id="cd00090">
    <property type="entry name" value="HTH_ARSR"/>
    <property type="match status" value="1"/>
</dbReference>
<name>A0A1E5L996_9FIRM</name>
<evidence type="ECO:0000313" key="2">
    <source>
        <dbReference type="Proteomes" id="UP000095255"/>
    </source>
</evidence>
<dbReference type="AlphaFoldDB" id="A0A1E5L996"/>
<keyword evidence="2" id="KW-1185">Reference proteome</keyword>
<dbReference type="STRING" id="1390249.BHU72_10255"/>
<dbReference type="SUPFAM" id="SSF46785">
    <property type="entry name" value="Winged helix' DNA-binding domain"/>
    <property type="match status" value="1"/>
</dbReference>